<proteinExistence type="predicted"/>
<gene>
    <name evidence="1" type="ORF">GCM10010492_41450</name>
</gene>
<sequence length="82" mass="9024">MSPELLVALVQSKAFTTLVVLVCLWQLKVLVQAVPAVTRALDRRRATREALRAKTKAERDHACEVLRILHGEGNGDPPPELG</sequence>
<reference evidence="1 2" key="1">
    <citation type="journal article" date="2019" name="Int. J. Syst. Evol. Microbiol.">
        <title>The Global Catalogue of Microorganisms (GCM) 10K type strain sequencing project: providing services to taxonomists for standard genome sequencing and annotation.</title>
        <authorList>
            <consortium name="The Broad Institute Genomics Platform"/>
            <consortium name="The Broad Institute Genome Sequencing Center for Infectious Disease"/>
            <person name="Wu L."/>
            <person name="Ma J."/>
        </authorList>
    </citation>
    <scope>NUCLEOTIDE SEQUENCE [LARGE SCALE GENOMIC DNA]</scope>
    <source>
        <strain evidence="1 2">JCM 3380</strain>
    </source>
</reference>
<protein>
    <submittedName>
        <fullName evidence="1">Uncharacterized protein</fullName>
    </submittedName>
</protein>
<name>A0ABN0U4S0_9PSEU</name>
<dbReference type="Proteomes" id="UP001500416">
    <property type="component" value="Unassembled WGS sequence"/>
</dbReference>
<dbReference type="EMBL" id="BAAABU010000008">
    <property type="protein sequence ID" value="GAA0238052.1"/>
    <property type="molecule type" value="Genomic_DNA"/>
</dbReference>
<keyword evidence="2" id="KW-1185">Reference proteome</keyword>
<comment type="caution">
    <text evidence="1">The sequence shown here is derived from an EMBL/GenBank/DDBJ whole genome shotgun (WGS) entry which is preliminary data.</text>
</comment>
<organism evidence="1 2">
    <name type="scientific">Saccharothrix mutabilis subsp. mutabilis</name>
    <dbReference type="NCBI Taxonomy" id="66855"/>
    <lineage>
        <taxon>Bacteria</taxon>
        <taxon>Bacillati</taxon>
        <taxon>Actinomycetota</taxon>
        <taxon>Actinomycetes</taxon>
        <taxon>Pseudonocardiales</taxon>
        <taxon>Pseudonocardiaceae</taxon>
        <taxon>Saccharothrix</taxon>
    </lineage>
</organism>
<accession>A0ABN0U4S0</accession>
<dbReference type="RefSeq" id="WP_343935476.1">
    <property type="nucleotide sequence ID" value="NZ_BAAABU010000008.1"/>
</dbReference>
<evidence type="ECO:0000313" key="1">
    <source>
        <dbReference type="EMBL" id="GAA0238052.1"/>
    </source>
</evidence>
<evidence type="ECO:0000313" key="2">
    <source>
        <dbReference type="Proteomes" id="UP001500416"/>
    </source>
</evidence>